<keyword evidence="8" id="KW-1185">Reference proteome</keyword>
<dbReference type="GO" id="GO:1990904">
    <property type="term" value="C:ribonucleoprotein complex"/>
    <property type="evidence" value="ECO:0007669"/>
    <property type="project" value="UniProtKB-KW"/>
</dbReference>
<dbReference type="Pfam" id="PF01248">
    <property type="entry name" value="Ribosomal_L7Ae"/>
    <property type="match status" value="1"/>
</dbReference>
<dbReference type="GO" id="GO:0070652">
    <property type="term" value="C:HAUS complex"/>
    <property type="evidence" value="ECO:0007669"/>
    <property type="project" value="InterPro"/>
</dbReference>
<feature type="coiled-coil region" evidence="4">
    <location>
        <begin position="119"/>
        <end position="174"/>
    </location>
</feature>
<dbReference type="PRINTS" id="PR00882">
    <property type="entry name" value="RIBOSOMALL7A"/>
</dbReference>
<dbReference type="EMBL" id="CM017323">
    <property type="protein sequence ID" value="KAE8021842.1"/>
    <property type="molecule type" value="Genomic_DNA"/>
</dbReference>
<dbReference type="InterPro" id="IPR044706">
    <property type="entry name" value="AUG5_plant"/>
</dbReference>
<evidence type="ECO:0000256" key="5">
    <source>
        <dbReference type="SAM" id="MobiDB-lite"/>
    </source>
</evidence>
<evidence type="ECO:0000256" key="3">
    <source>
        <dbReference type="ARBA" id="ARBA00023274"/>
    </source>
</evidence>
<keyword evidence="2" id="KW-0689">Ribosomal protein</keyword>
<dbReference type="Proteomes" id="UP000327013">
    <property type="component" value="Chromosome 3"/>
</dbReference>
<dbReference type="Pfam" id="PF14817">
    <property type="entry name" value="HAUS5"/>
    <property type="match status" value="1"/>
</dbReference>
<proteinExistence type="inferred from homology"/>
<dbReference type="Gene3D" id="3.30.1330.30">
    <property type="match status" value="1"/>
</dbReference>
<dbReference type="SUPFAM" id="SSF55315">
    <property type="entry name" value="L30e-like"/>
    <property type="match status" value="1"/>
</dbReference>
<evidence type="ECO:0000256" key="1">
    <source>
        <dbReference type="ARBA" id="ARBA00007337"/>
    </source>
</evidence>
<dbReference type="PANTHER" id="PTHR34968">
    <property type="entry name" value="AUGMIN SUBUNIT 5"/>
    <property type="match status" value="1"/>
</dbReference>
<dbReference type="GO" id="GO:0005840">
    <property type="term" value="C:ribosome"/>
    <property type="evidence" value="ECO:0007669"/>
    <property type="project" value="UniProtKB-KW"/>
</dbReference>
<protein>
    <recommendedName>
        <fullName evidence="6">Ribosomal protein eL8/eL30/eS12/Gadd45 domain-containing protein</fullName>
    </recommendedName>
</protein>
<dbReference type="PANTHER" id="PTHR34968:SF1">
    <property type="entry name" value="AUGMIN SUBUNIT 5"/>
    <property type="match status" value="1"/>
</dbReference>
<sequence length="1191" mass="132459">MQSSSGSAAQPEAILEWLRKEMGYRPLGPYSAASGKSQLPSTDSLRKICRGNMIPVWNFLIARVKSEKTVENIRRNITVHGGGSGGDSGGGGKEEGRSRGRRKEKAAAAEEGLGVVERREAALLEREAAAKEVERLRNVVRRQRKDLRAKMLEVAREEAERKRMLDERANYRHKQVMLKAYDQQCDEAAKIFAEYHKRLCYYVNQARDAQRLSLDSSDEVIKRFGDGEKEAVYSTVKDSKSADDMILIETNRERSIRKACESLAARMIEKICSCFPAYEGSGIHLNPQLEAAKLGVDFDGEIPDEVRAVIANCLKSPPQLLQAITAYTLRLKTLISREIEKIDVRADAETLRYKYENNTVMDVSSPDVNSPLHYQLYGNGKIGGDIPSRGTQNQLLERQKAHVQQFLATEDALNKAAEARDLSQKLVKRLLGSSDAVVGGASQTVGSLRQFELDVWTKEREVAGLKASLNTLMAEIQRLNKLCAERKEAEDSLKKKWKKIEEFDARRSELETIYTALLKANMDAAAFWNQQPLAAREYASSTIIPACAVVVDISNSAKDLVDKEVSAFYRSPDNSLYMLPSTPQALLESMGANGSTGPEAVASAEKNAALLTAKAGARDLSAIPSICRVSAALQYPAGLEGSDASLASVLESLEFCLKLRGSEASVLEELAKAINLVHIRQELVESGHALLNHAYRAQQEYDRTTSYCLNLAAEQEKTVMEKWLPELKSAVLNAQKSLEDCKYVGGLLDEWWEQPASTVVDWVTVDGQSVAAWHNHVKQLLAFYDKELLMSVFLVIFFLICLAFDSPSEARSENKPPSAVVVGTVYCDTCFQEDFSKTSHFISGLPFPPIPEKTINSEPSKLSQDKKEANPDLFFPPNPFQPPLIPNPFQPPPLLPNPFQPPPAPLIPLPPIPGLTPLPPKPLIPLPPIPDVCGTARATELDVRVELACSEKVVNPLFEKRSKQFGIGGALPPKRDLTRFVKWPHVVRIQRKRRILKQRLKVPPAINQFTKALDKNLATNLFKLLLKYRPEDKAAKKERLLKRAQAEAEGKSVEAKKPIVVKYGLNHVTYLIEQNKAQLVVIAHDVDPIELVVWLPTLCRKMEVPYAIVKGKSRLGTIVHKKTAAALCLTSVKNEDKLEFSKILEAVKANFNDKYDEYRKKWGGGIMGTKSQAKTKAKEKLLAKEAAQRMS</sequence>
<evidence type="ECO:0000256" key="4">
    <source>
        <dbReference type="SAM" id="Coils"/>
    </source>
</evidence>
<dbReference type="InterPro" id="IPR018492">
    <property type="entry name" value="Ribosomal_eL8/Nhp2"/>
</dbReference>
<dbReference type="InterPro" id="IPR001921">
    <property type="entry name" value="Ribosomal_eL8_euk"/>
</dbReference>
<evidence type="ECO:0000256" key="2">
    <source>
        <dbReference type="ARBA" id="ARBA00022980"/>
    </source>
</evidence>
<feature type="region of interest" description="Disordered" evidence="5">
    <location>
        <begin position="75"/>
        <end position="107"/>
    </location>
</feature>
<dbReference type="GO" id="GO:0005876">
    <property type="term" value="C:spindle microtubule"/>
    <property type="evidence" value="ECO:0007669"/>
    <property type="project" value="InterPro"/>
</dbReference>
<name>A0A5N6QYP6_9ROSI</name>
<accession>A0A5N6QYP6</accession>
<evidence type="ECO:0000313" key="8">
    <source>
        <dbReference type="Proteomes" id="UP000327013"/>
    </source>
</evidence>
<evidence type="ECO:0000259" key="6">
    <source>
        <dbReference type="Pfam" id="PF01248"/>
    </source>
</evidence>
<dbReference type="AlphaFoldDB" id="A0A5N6QYP6"/>
<comment type="similarity">
    <text evidence="1">Belongs to the eukaryotic ribosomal protein eL8 family.</text>
</comment>
<organism evidence="7 8">
    <name type="scientific">Carpinus fangiana</name>
    <dbReference type="NCBI Taxonomy" id="176857"/>
    <lineage>
        <taxon>Eukaryota</taxon>
        <taxon>Viridiplantae</taxon>
        <taxon>Streptophyta</taxon>
        <taxon>Embryophyta</taxon>
        <taxon>Tracheophyta</taxon>
        <taxon>Spermatophyta</taxon>
        <taxon>Magnoliopsida</taxon>
        <taxon>eudicotyledons</taxon>
        <taxon>Gunneridae</taxon>
        <taxon>Pentapetalae</taxon>
        <taxon>rosids</taxon>
        <taxon>fabids</taxon>
        <taxon>Fagales</taxon>
        <taxon>Betulaceae</taxon>
        <taxon>Carpinus</taxon>
    </lineage>
</organism>
<feature type="compositionally biased region" description="Gly residues" evidence="5">
    <location>
        <begin position="80"/>
        <end position="91"/>
    </location>
</feature>
<feature type="domain" description="Ribosomal protein eL8/eL30/eS12/Gadd45" evidence="6">
    <location>
        <begin position="1049"/>
        <end position="1137"/>
    </location>
</feature>
<gene>
    <name evidence="7" type="ORF">FH972_007697</name>
</gene>
<dbReference type="FunFam" id="3.30.1330.30:FF:000003">
    <property type="entry name" value="60S ribosomal protein L7a"/>
    <property type="match status" value="1"/>
</dbReference>
<dbReference type="InterPro" id="IPR004037">
    <property type="entry name" value="Ribosomal_eL8-like_CS"/>
</dbReference>
<feature type="coiled-coil region" evidence="4">
    <location>
        <begin position="462"/>
        <end position="492"/>
    </location>
</feature>
<dbReference type="InterPro" id="IPR004038">
    <property type="entry name" value="Ribosomal_eL8/eL30/eS12/Gad45"/>
</dbReference>
<keyword evidence="3" id="KW-0687">Ribonucleoprotein</keyword>
<dbReference type="PROSITE" id="PS01082">
    <property type="entry name" value="RIBOSOMAL_L7AE"/>
    <property type="match status" value="1"/>
</dbReference>
<dbReference type="InterPro" id="IPR029131">
    <property type="entry name" value="HAUS5"/>
</dbReference>
<dbReference type="InterPro" id="IPR029064">
    <property type="entry name" value="Ribosomal_eL30-like_sf"/>
</dbReference>
<dbReference type="GO" id="GO:0042254">
    <property type="term" value="P:ribosome biogenesis"/>
    <property type="evidence" value="ECO:0007669"/>
    <property type="project" value="InterPro"/>
</dbReference>
<dbReference type="PRINTS" id="PR00881">
    <property type="entry name" value="L7ARS6FAMILY"/>
</dbReference>
<keyword evidence="4" id="KW-0175">Coiled coil</keyword>
<evidence type="ECO:0000313" key="7">
    <source>
        <dbReference type="EMBL" id="KAE8021842.1"/>
    </source>
</evidence>
<dbReference type="OrthoDB" id="2019614at2759"/>
<dbReference type="GO" id="GO:0051225">
    <property type="term" value="P:spindle assembly"/>
    <property type="evidence" value="ECO:0007669"/>
    <property type="project" value="InterPro"/>
</dbReference>
<reference evidence="7 8" key="1">
    <citation type="submission" date="2019-06" db="EMBL/GenBank/DDBJ databases">
        <title>A chromosomal-level reference genome of Carpinus fangiana (Coryloideae, Betulaceae).</title>
        <authorList>
            <person name="Yang X."/>
            <person name="Wang Z."/>
            <person name="Zhang L."/>
            <person name="Hao G."/>
            <person name="Liu J."/>
            <person name="Yang Y."/>
        </authorList>
    </citation>
    <scope>NUCLEOTIDE SEQUENCE [LARGE SCALE GENOMIC DNA]</scope>
    <source>
        <strain evidence="7">Cfa_2016G</strain>
        <tissue evidence="7">Leaf</tissue>
    </source>
</reference>